<comment type="caution">
    <text evidence="18">The sequence shown here is derived from an EMBL/GenBank/DDBJ whole genome shotgun (WGS) entry which is preliminary data.</text>
</comment>
<dbReference type="SUPFAM" id="SSF53098">
    <property type="entry name" value="Ribonuclease H-like"/>
    <property type="match status" value="1"/>
</dbReference>
<proteinExistence type="inferred from homology"/>
<dbReference type="EC" id="2.7.7.7" evidence="2"/>
<dbReference type="Pfam" id="PF00476">
    <property type="entry name" value="DNA_pol_A"/>
    <property type="match status" value="2"/>
</dbReference>
<evidence type="ECO:0000313" key="19">
    <source>
        <dbReference type="Proteomes" id="UP001187192"/>
    </source>
</evidence>
<keyword evidence="6" id="KW-0540">Nuclease</keyword>
<reference evidence="18" key="1">
    <citation type="submission" date="2023-07" db="EMBL/GenBank/DDBJ databases">
        <title>draft genome sequence of fig (Ficus carica).</title>
        <authorList>
            <person name="Takahashi T."/>
            <person name="Nishimura K."/>
        </authorList>
    </citation>
    <scope>NUCLEOTIDE SEQUENCE</scope>
</reference>
<dbReference type="InterPro" id="IPR002298">
    <property type="entry name" value="DNA_polymerase_A"/>
</dbReference>
<dbReference type="GO" id="GO:0006302">
    <property type="term" value="P:double-strand break repair"/>
    <property type="evidence" value="ECO:0007669"/>
    <property type="project" value="TreeGrafter"/>
</dbReference>
<evidence type="ECO:0000256" key="14">
    <source>
        <dbReference type="ARBA" id="ARBA00049244"/>
    </source>
</evidence>
<dbReference type="SMART" id="SM00482">
    <property type="entry name" value="POLAc"/>
    <property type="match status" value="1"/>
</dbReference>
<dbReference type="FunFam" id="1.10.150.20:FF:000034">
    <property type="entry name" value="DNA polymerase I"/>
    <property type="match status" value="1"/>
</dbReference>
<evidence type="ECO:0000256" key="13">
    <source>
        <dbReference type="ARBA" id="ARBA00023204"/>
    </source>
</evidence>
<evidence type="ECO:0000256" key="12">
    <source>
        <dbReference type="ARBA" id="ARBA00023125"/>
    </source>
</evidence>
<comment type="similarity">
    <text evidence="1">Belongs to the DNA polymerase type-A family.</text>
</comment>
<name>A0AA88ARW5_FICCA</name>
<feature type="region of interest" description="Disordered" evidence="16">
    <location>
        <begin position="249"/>
        <end position="278"/>
    </location>
</feature>
<dbReference type="GO" id="GO:0003677">
    <property type="term" value="F:DNA binding"/>
    <property type="evidence" value="ECO:0007669"/>
    <property type="project" value="UniProtKB-KW"/>
</dbReference>
<evidence type="ECO:0000256" key="15">
    <source>
        <dbReference type="ARBA" id="ARBA00079253"/>
    </source>
</evidence>
<keyword evidence="8" id="KW-0378">Hydrolase</keyword>
<comment type="catalytic activity">
    <reaction evidence="14">
        <text>DNA(n) + a 2'-deoxyribonucleoside 5'-triphosphate = DNA(n+1) + diphosphate</text>
        <dbReference type="Rhea" id="RHEA:22508"/>
        <dbReference type="Rhea" id="RHEA-COMP:17339"/>
        <dbReference type="Rhea" id="RHEA-COMP:17340"/>
        <dbReference type="ChEBI" id="CHEBI:33019"/>
        <dbReference type="ChEBI" id="CHEBI:61560"/>
        <dbReference type="ChEBI" id="CHEBI:173112"/>
        <dbReference type="EC" id="2.7.7.7"/>
    </reaction>
</comment>
<keyword evidence="4" id="KW-0548">Nucleotidyltransferase</keyword>
<dbReference type="GO" id="GO:0033259">
    <property type="term" value="P:plastid DNA replication"/>
    <property type="evidence" value="ECO:0007669"/>
    <property type="project" value="UniProtKB-ARBA"/>
</dbReference>
<dbReference type="InterPro" id="IPR012337">
    <property type="entry name" value="RNaseH-like_sf"/>
</dbReference>
<evidence type="ECO:0000259" key="17">
    <source>
        <dbReference type="SMART" id="SM00482"/>
    </source>
</evidence>
<dbReference type="Gene3D" id="1.20.1060.10">
    <property type="entry name" value="Taq DNA Polymerase, Chain T, domain 4"/>
    <property type="match status" value="1"/>
</dbReference>
<evidence type="ECO:0000256" key="11">
    <source>
        <dbReference type="ARBA" id="ARBA00022946"/>
    </source>
</evidence>
<dbReference type="GO" id="GO:0008408">
    <property type="term" value="F:3'-5' exonuclease activity"/>
    <property type="evidence" value="ECO:0007669"/>
    <property type="project" value="InterPro"/>
</dbReference>
<dbReference type="FunFam" id="3.30.420.10:FF:000051">
    <property type="entry name" value="DNA polymerase I"/>
    <property type="match status" value="1"/>
</dbReference>
<dbReference type="CDD" id="cd08640">
    <property type="entry name" value="DNA_pol_A_plastid_like"/>
    <property type="match status" value="1"/>
</dbReference>
<evidence type="ECO:0000256" key="9">
    <source>
        <dbReference type="ARBA" id="ARBA00022839"/>
    </source>
</evidence>
<dbReference type="Gene3D" id="3.30.70.370">
    <property type="match status" value="1"/>
</dbReference>
<gene>
    <name evidence="18" type="ORF">TIFTF001_020694</name>
</gene>
<dbReference type="PRINTS" id="PR00868">
    <property type="entry name" value="DNAPOLI"/>
</dbReference>
<dbReference type="PANTHER" id="PTHR10133">
    <property type="entry name" value="DNA POLYMERASE I"/>
    <property type="match status" value="1"/>
</dbReference>
<dbReference type="Proteomes" id="UP001187192">
    <property type="component" value="Unassembled WGS sequence"/>
</dbReference>
<evidence type="ECO:0000256" key="1">
    <source>
        <dbReference type="ARBA" id="ARBA00007705"/>
    </source>
</evidence>
<feature type="region of interest" description="Disordered" evidence="16">
    <location>
        <begin position="159"/>
        <end position="223"/>
    </location>
</feature>
<evidence type="ECO:0000256" key="10">
    <source>
        <dbReference type="ARBA" id="ARBA00022932"/>
    </source>
</evidence>
<keyword evidence="10" id="KW-0239">DNA-directed DNA polymerase</keyword>
<dbReference type="GO" id="GO:0005739">
    <property type="term" value="C:mitochondrion"/>
    <property type="evidence" value="ECO:0007669"/>
    <property type="project" value="UniProtKB-ARBA"/>
</dbReference>
<feature type="compositionally biased region" description="Polar residues" evidence="16">
    <location>
        <begin position="251"/>
        <end position="262"/>
    </location>
</feature>
<evidence type="ECO:0000256" key="16">
    <source>
        <dbReference type="SAM" id="MobiDB-lite"/>
    </source>
</evidence>
<dbReference type="GO" id="GO:0003887">
    <property type="term" value="F:DNA-directed DNA polymerase activity"/>
    <property type="evidence" value="ECO:0007669"/>
    <property type="project" value="UniProtKB-KW"/>
</dbReference>
<dbReference type="InterPro" id="IPR036397">
    <property type="entry name" value="RNaseH_sf"/>
</dbReference>
<dbReference type="InterPro" id="IPR001098">
    <property type="entry name" value="DNA-dir_DNA_pol_A_palm_dom"/>
</dbReference>
<feature type="domain" description="DNA-directed DNA polymerase family A palm" evidence="17">
    <location>
        <begin position="806"/>
        <end position="1036"/>
    </location>
</feature>
<evidence type="ECO:0000256" key="7">
    <source>
        <dbReference type="ARBA" id="ARBA00022763"/>
    </source>
</evidence>
<keyword evidence="9" id="KW-0269">Exonuclease</keyword>
<evidence type="ECO:0000256" key="6">
    <source>
        <dbReference type="ARBA" id="ARBA00022722"/>
    </source>
</evidence>
<dbReference type="Pfam" id="PF01612">
    <property type="entry name" value="DNA_pol_A_exo1"/>
    <property type="match status" value="1"/>
</dbReference>
<evidence type="ECO:0000256" key="8">
    <source>
        <dbReference type="ARBA" id="ARBA00022801"/>
    </source>
</evidence>
<accession>A0AA88ARW5</accession>
<dbReference type="CDD" id="cd06139">
    <property type="entry name" value="DNA_polA_I_Ecoli_like_exo"/>
    <property type="match status" value="1"/>
</dbReference>
<dbReference type="Gene3D" id="1.10.150.20">
    <property type="entry name" value="5' to 3' exonuclease, C-terminal subdomain"/>
    <property type="match status" value="1"/>
</dbReference>
<dbReference type="InterPro" id="IPR002562">
    <property type="entry name" value="3'-5'_exonuclease_dom"/>
</dbReference>
<evidence type="ECO:0000256" key="5">
    <source>
        <dbReference type="ARBA" id="ARBA00022705"/>
    </source>
</evidence>
<dbReference type="GO" id="GO:0009507">
    <property type="term" value="C:chloroplast"/>
    <property type="evidence" value="ECO:0007669"/>
    <property type="project" value="UniProtKB-ARBA"/>
</dbReference>
<dbReference type="AlphaFoldDB" id="A0AA88ARW5"/>
<keyword evidence="12" id="KW-0238">DNA-binding</keyword>
<keyword evidence="19" id="KW-1185">Reference proteome</keyword>
<feature type="compositionally biased region" description="Basic and acidic residues" evidence="16">
    <location>
        <begin position="170"/>
        <end position="191"/>
    </location>
</feature>
<keyword evidence="3" id="KW-0808">Transferase</keyword>
<dbReference type="InterPro" id="IPR043502">
    <property type="entry name" value="DNA/RNA_pol_sf"/>
</dbReference>
<evidence type="ECO:0000256" key="2">
    <source>
        <dbReference type="ARBA" id="ARBA00012417"/>
    </source>
</evidence>
<keyword evidence="7" id="KW-0227">DNA damage</keyword>
<evidence type="ECO:0000256" key="3">
    <source>
        <dbReference type="ARBA" id="ARBA00022679"/>
    </source>
</evidence>
<dbReference type="Gene3D" id="3.30.420.10">
    <property type="entry name" value="Ribonuclease H-like superfamily/Ribonuclease H"/>
    <property type="match status" value="1"/>
</dbReference>
<dbReference type="EMBL" id="BTGU01000038">
    <property type="protein sequence ID" value="GMN51538.1"/>
    <property type="molecule type" value="Genomic_DNA"/>
</dbReference>
<dbReference type="SUPFAM" id="SSF56672">
    <property type="entry name" value="DNA/RNA polymerases"/>
    <property type="match status" value="1"/>
</dbReference>
<keyword evidence="5" id="KW-0235">DNA replication</keyword>
<keyword evidence="11" id="KW-0809">Transit peptide</keyword>
<evidence type="ECO:0000313" key="18">
    <source>
        <dbReference type="EMBL" id="GMN51538.1"/>
    </source>
</evidence>
<protein>
    <recommendedName>
        <fullName evidence="2">DNA-directed DNA polymerase</fullName>
        <ecNumber evidence="2">2.7.7.7</ecNumber>
    </recommendedName>
    <alternativeName>
        <fullName evidence="15">DNA polymerase PolI-like B</fullName>
    </alternativeName>
</protein>
<evidence type="ECO:0000256" key="4">
    <source>
        <dbReference type="ARBA" id="ARBA00022695"/>
    </source>
</evidence>
<dbReference type="GO" id="GO:0006264">
    <property type="term" value="P:mitochondrial DNA replication"/>
    <property type="evidence" value="ECO:0007669"/>
    <property type="project" value="UniProtKB-ARBA"/>
</dbReference>
<keyword evidence="13" id="KW-0234">DNA repair</keyword>
<sequence>MATGISSVHRGPLGHTFPCCFSLFKPCSRSSVVSHRREICKTRSSLNASICSSSLHFRQDAFYFTNSFVEGENNSGRKTGNKQSWLEQAEVYRKYKTGGQIVKCKDGVGGITYCRITEKEVAQKLYEFSDGRNFNSKEKLPIPLNEMVPWKETIPQAQSITNTESSFFDKVSERPTRDSNHEGQDNVHCDRANVSGEAKLSQKPKSKNRMHSNTEKSANPRHKLNVDHLLAPNGMHDVITRDFDPDLNKINGHNTNSSNQSKLLPKEGSKEVVQPKGTPNIRGQLTKLYNKVLVVNTVPVAKKVVQMLTNSYRHLVHACDTEVAKIDVREETPVDHGEIICFSIYCGPEADYGNGKSCIWVDMLDGVGKEILTEFAPFFEDPSIKKVWHNYSFDSHIIENYGLKVSGFHADTMHMARLWDSSRRAKGGYSLEALTGDPSVMSGKLFNEMDLMGKVSMKTIFGKKKLKKDGSEGKLTTIAPVEVLQREERIPWICYSALDAVSTLTLYDSLKRKLSNKSWQINGKAAPGKSMFDFYEKYWRPFGELLAKMETEGMLVDRASLAEMEKLAKKEQEIAANRFRKWASKYCPDAKYMNIGSDTQLRQLLFGGIQNRKNPNESLPLEKTFKIPNVDNVIEEGKKAPTKFRNITLCRIDANFPAEMYTASGWPSISIDALKILAGKVSAEFDFMDDADDLQFGNKVEDDSESSTDEIPEKLEVSKSDYGTALAAFDSEEEGREACHSIAALCEVCAIDSLISNFILPLQGSNISGKDGRIHCSLNINTETGRLSARRPNLQNQPALEKDRYKIRQAFIAAPGSSLIVADYGQLELRILAHLANCKSMLEAFKAGGDFHSRTAMNMYPHIREAIETKQVLLEWDPQPGEDKPPVPLLKDAFASERRKAKMLNFSIAYGKTPVGLARDWKVSVEEAKRTVELWYKERQEVLKWQEMRKEEARRDGCVRTLLGRARWFPSMEGATYAQRGHIERAAINTPVQGSAADVAMCAMLEISKNERLKELGWRLLLQVHDEVILEGPSESAEIAKAIVNKCMSKPFDGKNILKVDLAVDAKCAQNWYSAK</sequence>
<organism evidence="18 19">
    <name type="scientific">Ficus carica</name>
    <name type="common">Common fig</name>
    <dbReference type="NCBI Taxonomy" id="3494"/>
    <lineage>
        <taxon>Eukaryota</taxon>
        <taxon>Viridiplantae</taxon>
        <taxon>Streptophyta</taxon>
        <taxon>Embryophyta</taxon>
        <taxon>Tracheophyta</taxon>
        <taxon>Spermatophyta</taxon>
        <taxon>Magnoliopsida</taxon>
        <taxon>eudicotyledons</taxon>
        <taxon>Gunneridae</taxon>
        <taxon>Pentapetalae</taxon>
        <taxon>rosids</taxon>
        <taxon>fabids</taxon>
        <taxon>Rosales</taxon>
        <taxon>Moraceae</taxon>
        <taxon>Ficeae</taxon>
        <taxon>Ficus</taxon>
    </lineage>
</organism>
<dbReference type="PANTHER" id="PTHR10133:SF27">
    <property type="entry name" value="DNA POLYMERASE NU"/>
    <property type="match status" value="1"/>
</dbReference>